<evidence type="ECO:0008006" key="2">
    <source>
        <dbReference type="Google" id="ProtNLM"/>
    </source>
</evidence>
<sequence length="105" mass="12191">MISEQYRDREEPYWNVFVNSHGTCLGFVWVSSDEVTLVSCYFTPNESVVDFQDNQDLLEDELRHFGGNVIVVGDFIAKAVEWGMKVTDIEVAAFWRWLHGLVWLS</sequence>
<organism evidence="1">
    <name type="scientific">Cuerna arida</name>
    <dbReference type="NCBI Taxonomy" id="1464854"/>
    <lineage>
        <taxon>Eukaryota</taxon>
        <taxon>Metazoa</taxon>
        <taxon>Ecdysozoa</taxon>
        <taxon>Arthropoda</taxon>
        <taxon>Hexapoda</taxon>
        <taxon>Insecta</taxon>
        <taxon>Pterygota</taxon>
        <taxon>Neoptera</taxon>
        <taxon>Paraneoptera</taxon>
        <taxon>Hemiptera</taxon>
        <taxon>Auchenorrhyncha</taxon>
        <taxon>Membracoidea</taxon>
        <taxon>Cicadellidae</taxon>
        <taxon>Cicadellinae</taxon>
        <taxon>Proconiini</taxon>
        <taxon>Cuerna</taxon>
    </lineage>
</organism>
<dbReference type="EMBL" id="GECZ01006068">
    <property type="protein sequence ID" value="JAS63701.1"/>
    <property type="molecule type" value="Transcribed_RNA"/>
</dbReference>
<dbReference type="SUPFAM" id="SSF56219">
    <property type="entry name" value="DNase I-like"/>
    <property type="match status" value="1"/>
</dbReference>
<dbReference type="AlphaFoldDB" id="A0A1B6GMS9"/>
<dbReference type="InterPro" id="IPR036691">
    <property type="entry name" value="Endo/exonu/phosph_ase_sf"/>
</dbReference>
<name>A0A1B6GMS9_9HEMI</name>
<evidence type="ECO:0000313" key="1">
    <source>
        <dbReference type="EMBL" id="JAS63701.1"/>
    </source>
</evidence>
<accession>A0A1B6GMS9</accession>
<proteinExistence type="predicted"/>
<gene>
    <name evidence="1" type="ORF">g.3885</name>
</gene>
<protein>
    <recommendedName>
        <fullName evidence="2">Endonuclease/exonuclease/phosphatase domain-containing protein</fullName>
    </recommendedName>
</protein>
<reference evidence="1" key="1">
    <citation type="submission" date="2015-11" db="EMBL/GenBank/DDBJ databases">
        <title>De novo transcriptome assembly of four potential Pierce s Disease insect vectors from Arizona vineyards.</title>
        <authorList>
            <person name="Tassone E.E."/>
        </authorList>
    </citation>
    <scope>NUCLEOTIDE SEQUENCE</scope>
</reference>
<dbReference type="Gene3D" id="3.60.10.10">
    <property type="entry name" value="Endonuclease/exonuclease/phosphatase"/>
    <property type="match status" value="1"/>
</dbReference>